<evidence type="ECO:0000256" key="1">
    <source>
        <dbReference type="ARBA" id="ARBA00022670"/>
    </source>
</evidence>
<comment type="caution">
    <text evidence="7">The sequence shown here is derived from an EMBL/GenBank/DDBJ whole genome shotgun (WGS) entry which is preliminary data.</text>
</comment>
<keyword evidence="5" id="KW-0482">Metalloprotease</keyword>
<dbReference type="GO" id="GO:0006508">
    <property type="term" value="P:proteolysis"/>
    <property type="evidence" value="ECO:0007669"/>
    <property type="project" value="UniProtKB-KW"/>
</dbReference>
<evidence type="ECO:0000256" key="5">
    <source>
        <dbReference type="ARBA" id="ARBA00023049"/>
    </source>
</evidence>
<dbReference type="EMBL" id="VSSQ01055540">
    <property type="protein sequence ID" value="MPN09433.1"/>
    <property type="molecule type" value="Genomic_DNA"/>
</dbReference>
<dbReference type="GO" id="GO:0046872">
    <property type="term" value="F:metal ion binding"/>
    <property type="evidence" value="ECO:0007669"/>
    <property type="project" value="UniProtKB-KW"/>
</dbReference>
<dbReference type="Pfam" id="PF04002">
    <property type="entry name" value="RadC"/>
    <property type="match status" value="1"/>
</dbReference>
<keyword evidence="3" id="KW-0378">Hydrolase</keyword>
<evidence type="ECO:0000256" key="3">
    <source>
        <dbReference type="ARBA" id="ARBA00022801"/>
    </source>
</evidence>
<dbReference type="InterPro" id="IPR037518">
    <property type="entry name" value="MPN"/>
</dbReference>
<gene>
    <name evidence="7" type="ORF">SDC9_156723</name>
</gene>
<evidence type="ECO:0000313" key="7">
    <source>
        <dbReference type="EMBL" id="MPN09433.1"/>
    </source>
</evidence>
<keyword evidence="1" id="KW-0645">Protease</keyword>
<dbReference type="PANTHER" id="PTHR30471">
    <property type="entry name" value="DNA REPAIR PROTEIN RADC"/>
    <property type="match status" value="1"/>
</dbReference>
<dbReference type="CDD" id="cd08071">
    <property type="entry name" value="MPN_DUF2466"/>
    <property type="match status" value="1"/>
</dbReference>
<dbReference type="InterPro" id="IPR025657">
    <property type="entry name" value="RadC_JAB"/>
</dbReference>
<sequence>MASAHDGHRVRLKNKYLEHGADAFEKHELLEMLLFYAYPRIDTNELAHRVLDEFGGSFTDLVFSDPEKIADLCNISTNAAILISLVGEINNRIVFEKWSQKVILSNTHVAGEYALSLMNNVQREELYVICLNSTLAVIKAVCAAKGMVDSAMVDVRQVVEIALKYNATSIILVHNHPGGSLKPSFSDIKFTNECLKALSSIKIEVNDHIIVSNGEYFSFSSENILLKRGEKENE</sequence>
<proteinExistence type="predicted"/>
<dbReference type="GO" id="GO:0008237">
    <property type="term" value="F:metallopeptidase activity"/>
    <property type="evidence" value="ECO:0007669"/>
    <property type="project" value="UniProtKB-KW"/>
</dbReference>
<dbReference type="Gene3D" id="3.40.140.10">
    <property type="entry name" value="Cytidine Deaminase, domain 2"/>
    <property type="match status" value="1"/>
</dbReference>
<dbReference type="InterPro" id="IPR001405">
    <property type="entry name" value="UPF0758"/>
</dbReference>
<evidence type="ECO:0000259" key="6">
    <source>
        <dbReference type="PROSITE" id="PS50249"/>
    </source>
</evidence>
<accession>A0A645FAD9</accession>
<dbReference type="AlphaFoldDB" id="A0A645FAD9"/>
<evidence type="ECO:0000256" key="4">
    <source>
        <dbReference type="ARBA" id="ARBA00022833"/>
    </source>
</evidence>
<keyword evidence="2" id="KW-0479">Metal-binding</keyword>
<reference evidence="7" key="1">
    <citation type="submission" date="2019-08" db="EMBL/GenBank/DDBJ databases">
        <authorList>
            <person name="Kucharzyk K."/>
            <person name="Murdoch R.W."/>
            <person name="Higgins S."/>
            <person name="Loffler F."/>
        </authorList>
    </citation>
    <scope>NUCLEOTIDE SEQUENCE</scope>
</reference>
<name>A0A645FAD9_9ZZZZ</name>
<dbReference type="NCBIfam" id="TIGR00608">
    <property type="entry name" value="radc"/>
    <property type="match status" value="1"/>
</dbReference>
<keyword evidence="4" id="KW-0862">Zinc</keyword>
<dbReference type="PROSITE" id="PS50249">
    <property type="entry name" value="MPN"/>
    <property type="match status" value="1"/>
</dbReference>
<dbReference type="SUPFAM" id="SSF102712">
    <property type="entry name" value="JAB1/MPN domain"/>
    <property type="match status" value="1"/>
</dbReference>
<feature type="domain" description="MPN" evidence="6">
    <location>
        <begin position="102"/>
        <end position="225"/>
    </location>
</feature>
<organism evidence="7">
    <name type="scientific">bioreactor metagenome</name>
    <dbReference type="NCBI Taxonomy" id="1076179"/>
    <lineage>
        <taxon>unclassified sequences</taxon>
        <taxon>metagenomes</taxon>
        <taxon>ecological metagenomes</taxon>
    </lineage>
</organism>
<evidence type="ECO:0000256" key="2">
    <source>
        <dbReference type="ARBA" id="ARBA00022723"/>
    </source>
</evidence>
<protein>
    <recommendedName>
        <fullName evidence="6">MPN domain-containing protein</fullName>
    </recommendedName>
</protein>
<dbReference type="PANTHER" id="PTHR30471:SF3">
    <property type="entry name" value="UPF0758 PROTEIN YEES-RELATED"/>
    <property type="match status" value="1"/>
</dbReference>